<dbReference type="CDD" id="cd01999">
    <property type="entry name" value="ASS"/>
    <property type="match status" value="1"/>
</dbReference>
<dbReference type="Pfam" id="PF00764">
    <property type="entry name" value="Arginosuc_synth"/>
    <property type="match status" value="1"/>
</dbReference>
<keyword evidence="11" id="KW-1185">Reference proteome</keyword>
<sequence length="417" mass="46196">MKDINTVLEIAEIGEPIAFAVSGGLDSCTITRWLTDRGVKAICFTADLGQPDEKDISHIGDRIRKSGAYSHHFLHLQDHFAEAGLKLIQAQAFYEGGYWNITGIARHIIVKGILEAMTQHKLSILAHGSTGRGNDQIRFQVMAHMLNPEVKLYAPWRDPIYLDKFQGRAEMIDFCQAHGLPIRATKDTPYSTDANLLGITYEGGKLEDLKTPSDFVTPTMGVYPKNAPDKVERFVVRFEQGRPVAINENQVSLLDGFKLANQIGGRNGVGIGVHVVENRIVGLKSRGVYEQPGIDLLSKCYRFLLQLILDRASQKMFDQMASQLGENIYYGLGFDLPSQMGFRAIEPVTNLATGTITVDIYKGHVTFVSAEDVPHSIYTKETTSMENIGSFSHLDSEGLLRILSLSARAKAHSRLTS</sequence>
<dbReference type="HOGENOM" id="CLU_032784_4_1_3"/>
<gene>
    <name evidence="10" type="ORF">LYNGBM3L_53780</name>
</gene>
<evidence type="ECO:0000256" key="6">
    <source>
        <dbReference type="ARBA" id="ARBA00022741"/>
    </source>
</evidence>
<dbReference type="Proteomes" id="UP000003959">
    <property type="component" value="Unassembled WGS sequence"/>
</dbReference>
<dbReference type="GO" id="GO:0000053">
    <property type="term" value="P:argininosuccinate metabolic process"/>
    <property type="evidence" value="ECO:0007669"/>
    <property type="project" value="TreeGrafter"/>
</dbReference>
<dbReference type="GO" id="GO:0000050">
    <property type="term" value="P:urea cycle"/>
    <property type="evidence" value="ECO:0007669"/>
    <property type="project" value="TreeGrafter"/>
</dbReference>
<dbReference type="PANTHER" id="PTHR11587:SF2">
    <property type="entry name" value="ARGININOSUCCINATE SYNTHASE"/>
    <property type="match status" value="1"/>
</dbReference>
<protein>
    <recommendedName>
        <fullName evidence="2">argininosuccinate synthase</fullName>
        <ecNumber evidence="2">6.3.4.5</ecNumber>
    </recommendedName>
</protein>
<feature type="domain" description="Arginosuccinate synthase C-terminal" evidence="9">
    <location>
        <begin position="190"/>
        <end position="408"/>
    </location>
</feature>
<dbReference type="InterPro" id="IPR018223">
    <property type="entry name" value="Arginosuc_synth_CS"/>
</dbReference>
<evidence type="ECO:0000259" key="9">
    <source>
        <dbReference type="Pfam" id="PF20979"/>
    </source>
</evidence>
<evidence type="ECO:0000256" key="5">
    <source>
        <dbReference type="ARBA" id="ARBA00022605"/>
    </source>
</evidence>
<keyword evidence="4" id="KW-0436">Ligase</keyword>
<dbReference type="Gene3D" id="3.90.1260.10">
    <property type="entry name" value="Argininosuccinate synthetase, chain A, domain 2"/>
    <property type="match status" value="1"/>
</dbReference>
<dbReference type="AlphaFoldDB" id="F4XZ19"/>
<dbReference type="InterPro" id="IPR048268">
    <property type="entry name" value="Arginosuc_syn_C"/>
</dbReference>
<proteinExistence type="predicted"/>
<dbReference type="SUPFAM" id="SSF69864">
    <property type="entry name" value="Argininosuccinate synthetase, C-terminal domain"/>
    <property type="match status" value="1"/>
</dbReference>
<dbReference type="InterPro" id="IPR023434">
    <property type="entry name" value="Arginosuc_synth_type_1_subfam"/>
</dbReference>
<dbReference type="NCBIfam" id="TIGR00032">
    <property type="entry name" value="argG"/>
    <property type="match status" value="1"/>
</dbReference>
<comment type="pathway">
    <text evidence="1">Amino-acid biosynthesis; L-arginine biosynthesis; L-arginine from L-ornithine and carbamoyl phosphate: step 2/3.</text>
</comment>
<dbReference type="Gene3D" id="3.40.50.620">
    <property type="entry name" value="HUPs"/>
    <property type="match status" value="1"/>
</dbReference>
<dbReference type="GO" id="GO:0005737">
    <property type="term" value="C:cytoplasm"/>
    <property type="evidence" value="ECO:0007669"/>
    <property type="project" value="TreeGrafter"/>
</dbReference>
<dbReference type="SUPFAM" id="SSF52402">
    <property type="entry name" value="Adenine nucleotide alpha hydrolases-like"/>
    <property type="match status" value="1"/>
</dbReference>
<evidence type="ECO:0000259" key="8">
    <source>
        <dbReference type="Pfam" id="PF00764"/>
    </source>
</evidence>
<evidence type="ECO:0000313" key="10">
    <source>
        <dbReference type="EMBL" id="EGJ30171.1"/>
    </source>
</evidence>
<dbReference type="EC" id="6.3.4.5" evidence="2"/>
<keyword evidence="3" id="KW-0055">Arginine biosynthesis</keyword>
<dbReference type="GO" id="GO:0004055">
    <property type="term" value="F:argininosuccinate synthase activity"/>
    <property type="evidence" value="ECO:0007669"/>
    <property type="project" value="UniProtKB-EC"/>
</dbReference>
<evidence type="ECO:0000256" key="2">
    <source>
        <dbReference type="ARBA" id="ARBA00012286"/>
    </source>
</evidence>
<dbReference type="RefSeq" id="WP_008188188.1">
    <property type="nucleotide sequence ID" value="NZ_GL890957.1"/>
</dbReference>
<organism evidence="10 11">
    <name type="scientific">Moorena producens 3L</name>
    <dbReference type="NCBI Taxonomy" id="489825"/>
    <lineage>
        <taxon>Bacteria</taxon>
        <taxon>Bacillati</taxon>
        <taxon>Cyanobacteriota</taxon>
        <taxon>Cyanophyceae</taxon>
        <taxon>Coleofasciculales</taxon>
        <taxon>Coleofasciculaceae</taxon>
        <taxon>Moorena</taxon>
    </lineage>
</organism>
<keyword evidence="7" id="KW-0067">ATP-binding</keyword>
<dbReference type="PROSITE" id="PS00565">
    <property type="entry name" value="ARGININOSUCCIN_SYN_2"/>
    <property type="match status" value="1"/>
</dbReference>
<dbReference type="GO" id="GO:0005524">
    <property type="term" value="F:ATP binding"/>
    <property type="evidence" value="ECO:0007669"/>
    <property type="project" value="UniProtKB-KW"/>
</dbReference>
<dbReference type="PANTHER" id="PTHR11587">
    <property type="entry name" value="ARGININOSUCCINATE SYNTHASE"/>
    <property type="match status" value="1"/>
</dbReference>
<dbReference type="UniPathway" id="UPA00068">
    <property type="reaction ID" value="UER00113"/>
</dbReference>
<name>F4XZ19_9CYAN</name>
<evidence type="ECO:0000256" key="1">
    <source>
        <dbReference type="ARBA" id="ARBA00004967"/>
    </source>
</evidence>
<dbReference type="InterPro" id="IPR014729">
    <property type="entry name" value="Rossmann-like_a/b/a_fold"/>
</dbReference>
<dbReference type="Pfam" id="PF20979">
    <property type="entry name" value="Arginosuc_syn_C"/>
    <property type="match status" value="1"/>
</dbReference>
<dbReference type="eggNOG" id="COG0137">
    <property type="taxonomic scope" value="Bacteria"/>
</dbReference>
<keyword evidence="5" id="KW-0028">Amino-acid biosynthesis</keyword>
<dbReference type="InterPro" id="IPR048267">
    <property type="entry name" value="Arginosuc_syn_N"/>
</dbReference>
<evidence type="ECO:0000313" key="11">
    <source>
        <dbReference type="Proteomes" id="UP000003959"/>
    </source>
</evidence>
<evidence type="ECO:0000256" key="4">
    <source>
        <dbReference type="ARBA" id="ARBA00022598"/>
    </source>
</evidence>
<reference evidence="11" key="1">
    <citation type="journal article" date="2011" name="Proc. Natl. Acad. Sci. U.S.A.">
        <title>Genomic insights into the physiology and ecology of the marine filamentous cyanobacterium Lyngbya majuscula.</title>
        <authorList>
            <person name="Jones A.C."/>
            <person name="Monroe E.A."/>
            <person name="Podell S."/>
            <person name="Hess W.R."/>
            <person name="Klages S."/>
            <person name="Esquenazi E."/>
            <person name="Niessen S."/>
            <person name="Hoover H."/>
            <person name="Rothmann M."/>
            <person name="Lasken R.S."/>
            <person name="Yates J.R.III."/>
            <person name="Reinhardt R."/>
            <person name="Kube M."/>
            <person name="Burkart M.D."/>
            <person name="Allen E.E."/>
            <person name="Dorrestein P.C."/>
            <person name="Gerwick W.H."/>
            <person name="Gerwick L."/>
        </authorList>
    </citation>
    <scope>NUCLEOTIDE SEQUENCE [LARGE SCALE GENOMIC DNA]</scope>
    <source>
        <strain evidence="11">3L</strain>
    </source>
</reference>
<keyword evidence="6" id="KW-0547">Nucleotide-binding</keyword>
<dbReference type="InterPro" id="IPR024074">
    <property type="entry name" value="AS_cat/multimer_dom_body"/>
</dbReference>
<evidence type="ECO:0000256" key="7">
    <source>
        <dbReference type="ARBA" id="ARBA00022840"/>
    </source>
</evidence>
<dbReference type="EMBL" id="GL890957">
    <property type="protein sequence ID" value="EGJ30171.1"/>
    <property type="molecule type" value="Genomic_DNA"/>
</dbReference>
<feature type="domain" description="Arginosuccinate synthase-like N-terminal" evidence="8">
    <location>
        <begin position="17"/>
        <end position="181"/>
    </location>
</feature>
<accession>F4XZ19</accession>
<evidence type="ECO:0000256" key="3">
    <source>
        <dbReference type="ARBA" id="ARBA00022571"/>
    </source>
</evidence>
<dbReference type="InterPro" id="IPR001518">
    <property type="entry name" value="Arginosuc_synth"/>
</dbReference>
<dbReference type="GO" id="GO:0006526">
    <property type="term" value="P:L-arginine biosynthetic process"/>
    <property type="evidence" value="ECO:0007669"/>
    <property type="project" value="UniProtKB-UniPathway"/>
</dbReference>